<feature type="active site" evidence="1">
    <location>
        <position position="247"/>
    </location>
</feature>
<dbReference type="InterPro" id="IPR014721">
    <property type="entry name" value="Ribsml_uS5_D2-typ_fold_subgr"/>
</dbReference>
<name>A0ABT9VUB3_9BACI</name>
<dbReference type="Proteomes" id="UP001235840">
    <property type="component" value="Unassembled WGS sequence"/>
</dbReference>
<evidence type="ECO:0000256" key="2">
    <source>
        <dbReference type="SAM" id="Phobius"/>
    </source>
</evidence>
<gene>
    <name evidence="5" type="ORF">J2S11_000477</name>
</gene>
<dbReference type="InterPro" id="IPR020568">
    <property type="entry name" value="Ribosomal_Su5_D2-typ_SF"/>
</dbReference>
<evidence type="ECO:0000259" key="3">
    <source>
        <dbReference type="PROSITE" id="PS50106"/>
    </source>
</evidence>
<feature type="active site" evidence="1">
    <location>
        <position position="292"/>
    </location>
</feature>
<dbReference type="InterPro" id="IPR001478">
    <property type="entry name" value="PDZ"/>
</dbReference>
<accession>A0ABT9VUB3</accession>
<dbReference type="RefSeq" id="WP_307390392.1">
    <property type="nucleotide sequence ID" value="NZ_BAAADK010000018.1"/>
</dbReference>
<keyword evidence="2" id="KW-0472">Membrane</keyword>
<keyword evidence="1" id="KW-0378">Hydrolase</keyword>
<dbReference type="InterPro" id="IPR008269">
    <property type="entry name" value="Lon_proteolytic"/>
</dbReference>
<dbReference type="SUPFAM" id="SSF50156">
    <property type="entry name" value="PDZ domain-like"/>
    <property type="match status" value="1"/>
</dbReference>
<dbReference type="PANTHER" id="PTHR10046">
    <property type="entry name" value="ATP DEPENDENT LON PROTEASE FAMILY MEMBER"/>
    <property type="match status" value="1"/>
</dbReference>
<reference evidence="5 6" key="1">
    <citation type="submission" date="2023-07" db="EMBL/GenBank/DDBJ databases">
        <title>Genomic Encyclopedia of Type Strains, Phase IV (KMG-IV): sequencing the most valuable type-strain genomes for metagenomic binning, comparative biology and taxonomic classification.</title>
        <authorList>
            <person name="Goeker M."/>
        </authorList>
    </citation>
    <scope>NUCLEOTIDE SEQUENCE [LARGE SCALE GENOMIC DNA]</scope>
    <source>
        <strain evidence="5 6">DSM 12751</strain>
    </source>
</reference>
<dbReference type="Gene3D" id="3.30.230.10">
    <property type="match status" value="1"/>
</dbReference>
<dbReference type="NCBIfam" id="NF041438">
    <property type="entry name" value="SepM_fam_S16"/>
    <property type="match status" value="1"/>
</dbReference>
<comment type="caution">
    <text evidence="5">The sequence shown here is derived from an EMBL/GenBank/DDBJ whole genome shotgun (WGS) entry which is preliminary data.</text>
</comment>
<evidence type="ECO:0000259" key="4">
    <source>
        <dbReference type="PROSITE" id="PS51786"/>
    </source>
</evidence>
<keyword evidence="2" id="KW-1133">Transmembrane helix</keyword>
<sequence>MNHTKRNNNRLWLSFIVLIIILTAAYFYPLPYFISSPGAAVELSPIIEVENGYSEQGTFMLTTVRMSGANVFNYALAQWDEYRETIPKEALLRDYKDESEYTERQLFIMKSSQETAISVAYELAGREVIVSDRGVMVVATVEGMPAEQHLKFGDIITSVDDRDIATSEELIAYVRTKQEGDEVRIKYRTNMEEKEITLALSAFPHEDIEGASEEQPRAGIGISTMTKQEIEVNPPVSIDTRRIGGPSAGLMFTLEIYNQLTPEDITKGYAIAGTGTMNPEGKVGRIGGIHQKIVAAHKAGADIFFAPYEEGAEDSNYNRAVEAAEDIKTSMKVVPVDTVQDALDYLESLPSKD</sequence>
<proteinExistence type="inferred from homology"/>
<keyword evidence="2" id="KW-0812">Transmembrane</keyword>
<keyword evidence="1" id="KW-0720">Serine protease</keyword>
<feature type="domain" description="Lon proteolytic" evidence="4">
    <location>
        <begin position="243"/>
        <end position="349"/>
    </location>
</feature>
<evidence type="ECO:0000313" key="6">
    <source>
        <dbReference type="Proteomes" id="UP001235840"/>
    </source>
</evidence>
<dbReference type="EC" id="3.4.21.53" evidence="1"/>
<dbReference type="SUPFAM" id="SSF54211">
    <property type="entry name" value="Ribosomal protein S5 domain 2-like"/>
    <property type="match status" value="1"/>
</dbReference>
<evidence type="ECO:0000256" key="1">
    <source>
        <dbReference type="PROSITE-ProRule" id="PRU01122"/>
    </source>
</evidence>
<comment type="similarity">
    <text evidence="1">Belongs to the peptidase S16 family.</text>
</comment>
<dbReference type="Pfam" id="PF05362">
    <property type="entry name" value="Lon_C"/>
    <property type="match status" value="1"/>
</dbReference>
<keyword evidence="6" id="KW-1185">Reference proteome</keyword>
<keyword evidence="1" id="KW-0645">Protease</keyword>
<dbReference type="EMBL" id="JAUSTY010000002">
    <property type="protein sequence ID" value="MDQ0164577.1"/>
    <property type="molecule type" value="Genomic_DNA"/>
</dbReference>
<dbReference type="Pfam" id="PF13180">
    <property type="entry name" value="PDZ_2"/>
    <property type="match status" value="1"/>
</dbReference>
<dbReference type="InterPro" id="IPR027065">
    <property type="entry name" value="Lon_Prtase"/>
</dbReference>
<protein>
    <recommendedName>
        <fullName evidence="1">endopeptidase La</fullName>
        <ecNumber evidence="1">3.4.21.53</ecNumber>
    </recommendedName>
</protein>
<dbReference type="PROSITE" id="PS50106">
    <property type="entry name" value="PDZ"/>
    <property type="match status" value="1"/>
</dbReference>
<organism evidence="5 6">
    <name type="scientific">Caldalkalibacillus horti</name>
    <dbReference type="NCBI Taxonomy" id="77523"/>
    <lineage>
        <taxon>Bacteria</taxon>
        <taxon>Bacillati</taxon>
        <taxon>Bacillota</taxon>
        <taxon>Bacilli</taxon>
        <taxon>Bacillales</taxon>
        <taxon>Bacillaceae</taxon>
        <taxon>Caldalkalibacillus</taxon>
    </lineage>
</organism>
<feature type="transmembrane region" description="Helical" evidence="2">
    <location>
        <begin position="12"/>
        <end position="34"/>
    </location>
</feature>
<evidence type="ECO:0000313" key="5">
    <source>
        <dbReference type="EMBL" id="MDQ0164577.1"/>
    </source>
</evidence>
<dbReference type="InterPro" id="IPR036034">
    <property type="entry name" value="PDZ_sf"/>
</dbReference>
<comment type="catalytic activity">
    <reaction evidence="1">
        <text>Hydrolysis of proteins in presence of ATP.</text>
        <dbReference type="EC" id="3.4.21.53"/>
    </reaction>
</comment>
<dbReference type="SMART" id="SM00228">
    <property type="entry name" value="PDZ"/>
    <property type="match status" value="1"/>
</dbReference>
<feature type="domain" description="PDZ" evidence="3">
    <location>
        <begin position="105"/>
        <end position="175"/>
    </location>
</feature>
<dbReference type="PROSITE" id="PS51786">
    <property type="entry name" value="LON_PROTEOLYTIC"/>
    <property type="match status" value="1"/>
</dbReference>